<gene>
    <name evidence="1" type="ORF">PECUL_23A018149</name>
</gene>
<dbReference type="Proteomes" id="UP001295444">
    <property type="component" value="Chromosome 03"/>
</dbReference>
<evidence type="ECO:0000313" key="2">
    <source>
        <dbReference type="Proteomes" id="UP001295444"/>
    </source>
</evidence>
<feature type="non-terminal residue" evidence="1">
    <location>
        <position position="1"/>
    </location>
</feature>
<dbReference type="EMBL" id="OW240914">
    <property type="protein sequence ID" value="CAH2276941.1"/>
    <property type="molecule type" value="Genomic_DNA"/>
</dbReference>
<name>A0AAD1W115_PELCU</name>
<dbReference type="AlphaFoldDB" id="A0AAD1W115"/>
<keyword evidence="2" id="KW-1185">Reference proteome</keyword>
<dbReference type="PANTHER" id="PTHR31635">
    <property type="entry name" value="REVERSE TRANSCRIPTASE DOMAIN-CONTAINING PROTEIN-RELATED"/>
    <property type="match status" value="1"/>
</dbReference>
<accession>A0AAD1W115</accession>
<organism evidence="1 2">
    <name type="scientific">Pelobates cultripes</name>
    <name type="common">Western spadefoot toad</name>
    <dbReference type="NCBI Taxonomy" id="61616"/>
    <lineage>
        <taxon>Eukaryota</taxon>
        <taxon>Metazoa</taxon>
        <taxon>Chordata</taxon>
        <taxon>Craniata</taxon>
        <taxon>Vertebrata</taxon>
        <taxon>Euteleostomi</taxon>
        <taxon>Amphibia</taxon>
        <taxon>Batrachia</taxon>
        <taxon>Anura</taxon>
        <taxon>Pelobatoidea</taxon>
        <taxon>Pelobatidae</taxon>
        <taxon>Pelobates</taxon>
    </lineage>
</organism>
<feature type="non-terminal residue" evidence="1">
    <location>
        <position position="105"/>
    </location>
</feature>
<sequence>TDLTWLGQTTELKISLQPIKYLGVKLTSNPDNLYAENNLSIINTLLKDLDTWHEKPISWIGRLHSIKMNLMPCFLFLFEALPIKVTKEDLKMLQTAIDDFIWARK</sequence>
<protein>
    <submittedName>
        <fullName evidence="1">Uncharacterized protein</fullName>
    </submittedName>
</protein>
<proteinExistence type="predicted"/>
<reference evidence="1" key="1">
    <citation type="submission" date="2022-03" db="EMBL/GenBank/DDBJ databases">
        <authorList>
            <person name="Alioto T."/>
            <person name="Alioto T."/>
            <person name="Gomez Garrido J."/>
        </authorList>
    </citation>
    <scope>NUCLEOTIDE SEQUENCE</scope>
</reference>
<evidence type="ECO:0000313" key="1">
    <source>
        <dbReference type="EMBL" id="CAH2276941.1"/>
    </source>
</evidence>
<dbReference type="PANTHER" id="PTHR31635:SF196">
    <property type="entry name" value="REVERSE TRANSCRIPTASE DOMAIN-CONTAINING PROTEIN-RELATED"/>
    <property type="match status" value="1"/>
</dbReference>